<keyword evidence="3 4" id="KW-0472">Membrane</keyword>
<dbReference type="AlphaFoldDB" id="A0A811UHJ3"/>
<dbReference type="GO" id="GO:0006646">
    <property type="term" value="P:phosphatidylethanolamine biosynthetic process"/>
    <property type="evidence" value="ECO:0007669"/>
    <property type="project" value="TreeGrafter"/>
</dbReference>
<evidence type="ECO:0000256" key="4">
    <source>
        <dbReference type="SAM" id="Phobius"/>
    </source>
</evidence>
<keyword evidence="4" id="KW-1133">Transmembrane helix</keyword>
<comment type="similarity">
    <text evidence="2">Belongs to the CDP-alcohol phosphatidyltransferase class-I family.</text>
</comment>
<dbReference type="Proteomes" id="UP000606786">
    <property type="component" value="Unassembled WGS sequence"/>
</dbReference>
<protein>
    <submittedName>
        <fullName evidence="5">(Mediterranean fruit fly) hypothetical protein</fullName>
    </submittedName>
</protein>
<name>A0A811UHJ3_CERCA</name>
<dbReference type="GO" id="GO:0004307">
    <property type="term" value="F:ethanolaminephosphotransferase activity"/>
    <property type="evidence" value="ECO:0007669"/>
    <property type="project" value="TreeGrafter"/>
</dbReference>
<evidence type="ECO:0000256" key="3">
    <source>
        <dbReference type="ARBA" id="ARBA00023136"/>
    </source>
</evidence>
<evidence type="ECO:0000256" key="1">
    <source>
        <dbReference type="ARBA" id="ARBA00004370"/>
    </source>
</evidence>
<dbReference type="GO" id="GO:0005794">
    <property type="term" value="C:Golgi apparatus"/>
    <property type="evidence" value="ECO:0007669"/>
    <property type="project" value="TreeGrafter"/>
</dbReference>
<feature type="transmembrane region" description="Helical" evidence="4">
    <location>
        <begin position="56"/>
        <end position="77"/>
    </location>
</feature>
<accession>A0A811UHJ3</accession>
<dbReference type="PANTHER" id="PTHR10414">
    <property type="entry name" value="ETHANOLAMINEPHOSPHOTRANSFERASE"/>
    <property type="match status" value="1"/>
</dbReference>
<dbReference type="PANTHER" id="PTHR10414:SF36">
    <property type="entry name" value="GH11618P"/>
    <property type="match status" value="1"/>
</dbReference>
<dbReference type="OrthoDB" id="196717at2759"/>
<dbReference type="Gene3D" id="1.20.120.1760">
    <property type="match status" value="1"/>
</dbReference>
<evidence type="ECO:0000313" key="5">
    <source>
        <dbReference type="EMBL" id="CAD6998160.1"/>
    </source>
</evidence>
<gene>
    <name evidence="5" type="ORF">CCAP1982_LOCUS6776</name>
</gene>
<proteinExistence type="inferred from homology"/>
<keyword evidence="6" id="KW-1185">Reference proteome</keyword>
<feature type="transmembrane region" description="Helical" evidence="4">
    <location>
        <begin position="23"/>
        <end position="44"/>
    </location>
</feature>
<keyword evidence="4" id="KW-0812">Transmembrane</keyword>
<dbReference type="InterPro" id="IPR043130">
    <property type="entry name" value="CDP-OH_PTrfase_TM_dom"/>
</dbReference>
<feature type="transmembrane region" description="Helical" evidence="4">
    <location>
        <begin position="89"/>
        <end position="107"/>
    </location>
</feature>
<dbReference type="EMBL" id="CAJHJT010000012">
    <property type="protein sequence ID" value="CAD6998160.1"/>
    <property type="molecule type" value="Genomic_DNA"/>
</dbReference>
<sequence>MGVTCYTSSEACLSRLGSSISSLYNSIDTGFISVYIMHPFWNWCVQFLPKWLAPNLITFTGFLLTVVNFILIAYYDWDFQGANHAEHPVPSWVWSVAAINILLYYNLGKYAGSDDLSQ</sequence>
<evidence type="ECO:0000313" key="6">
    <source>
        <dbReference type="Proteomes" id="UP000606786"/>
    </source>
</evidence>
<dbReference type="GO" id="GO:0005789">
    <property type="term" value="C:endoplasmic reticulum membrane"/>
    <property type="evidence" value="ECO:0007669"/>
    <property type="project" value="TreeGrafter"/>
</dbReference>
<dbReference type="InterPro" id="IPR014472">
    <property type="entry name" value="CHOPT"/>
</dbReference>
<reference evidence="5" key="1">
    <citation type="submission" date="2020-11" db="EMBL/GenBank/DDBJ databases">
        <authorList>
            <person name="Whitehead M."/>
        </authorList>
    </citation>
    <scope>NUCLEOTIDE SEQUENCE</scope>
    <source>
        <strain evidence="5">EGII</strain>
    </source>
</reference>
<comment type="caution">
    <text evidence="5">The sequence shown here is derived from an EMBL/GenBank/DDBJ whole genome shotgun (WGS) entry which is preliminary data.</text>
</comment>
<organism evidence="5 6">
    <name type="scientific">Ceratitis capitata</name>
    <name type="common">Mediterranean fruit fly</name>
    <name type="synonym">Tephritis capitata</name>
    <dbReference type="NCBI Taxonomy" id="7213"/>
    <lineage>
        <taxon>Eukaryota</taxon>
        <taxon>Metazoa</taxon>
        <taxon>Ecdysozoa</taxon>
        <taxon>Arthropoda</taxon>
        <taxon>Hexapoda</taxon>
        <taxon>Insecta</taxon>
        <taxon>Pterygota</taxon>
        <taxon>Neoptera</taxon>
        <taxon>Endopterygota</taxon>
        <taxon>Diptera</taxon>
        <taxon>Brachycera</taxon>
        <taxon>Muscomorpha</taxon>
        <taxon>Tephritoidea</taxon>
        <taxon>Tephritidae</taxon>
        <taxon>Ceratitis</taxon>
        <taxon>Ceratitis</taxon>
    </lineage>
</organism>
<evidence type="ECO:0000256" key="2">
    <source>
        <dbReference type="ARBA" id="ARBA00010441"/>
    </source>
</evidence>
<comment type="subcellular location">
    <subcellularLocation>
        <location evidence="1">Membrane</location>
    </subcellularLocation>
</comment>